<dbReference type="PANTHER" id="PTHR11922">
    <property type="entry name" value="GMP SYNTHASE-RELATED"/>
    <property type="match status" value="1"/>
</dbReference>
<keyword evidence="5 6" id="KW-0067">ATP-binding</keyword>
<keyword evidence="9" id="KW-1185">Reference proteome</keyword>
<dbReference type="Gene3D" id="3.40.50.620">
    <property type="entry name" value="HUPs"/>
    <property type="match status" value="1"/>
</dbReference>
<protein>
    <recommendedName>
        <fullName evidence="7">GMPS ATP-PPase domain-containing protein</fullName>
    </recommendedName>
</protein>
<dbReference type="PROSITE" id="PS51553">
    <property type="entry name" value="GMPS_ATP_PPASE"/>
    <property type="match status" value="1"/>
</dbReference>
<sequence>MNPSSKFEFLRCFHQRAWSPTLSLCWAANLEEKRRIIGDTFVKVADRTANDLNLTWENLLFRQDTFMPDLIETSSYMPSWHADVTKTRHNDSEMVRQLRIHWRVMEPPEDFYKDEVKALGRELGPPAEKLERHPFPGSGLSIQIIYAEEPFLEADFDETKC</sequence>
<dbReference type="InterPro" id="IPR025777">
    <property type="entry name" value="GMPS_ATP_PPase_dom"/>
</dbReference>
<name>A0ABQ9ZQF2_9CRUS</name>
<evidence type="ECO:0000256" key="1">
    <source>
        <dbReference type="ARBA" id="ARBA00022598"/>
    </source>
</evidence>
<accession>A0ABQ9ZQF2</accession>
<keyword evidence="1" id="KW-0436">Ligase</keyword>
<keyword evidence="4 6" id="KW-0658">Purine biosynthesis</keyword>
<evidence type="ECO:0000313" key="8">
    <source>
        <dbReference type="EMBL" id="KAK4015008.1"/>
    </source>
</evidence>
<gene>
    <name evidence="8" type="ORF">OUZ56_027524</name>
</gene>
<evidence type="ECO:0000256" key="4">
    <source>
        <dbReference type="ARBA" id="ARBA00022755"/>
    </source>
</evidence>
<dbReference type="SUPFAM" id="SSF52402">
    <property type="entry name" value="Adenine nucleotide alpha hydrolases-like"/>
    <property type="match status" value="1"/>
</dbReference>
<dbReference type="EMBL" id="JAOYFB010000004">
    <property type="protein sequence ID" value="KAK4015008.1"/>
    <property type="molecule type" value="Genomic_DNA"/>
</dbReference>
<dbReference type="PANTHER" id="PTHR11922:SF2">
    <property type="entry name" value="GMP SYNTHASE [GLUTAMINE-HYDROLYZING]"/>
    <property type="match status" value="1"/>
</dbReference>
<keyword evidence="3 6" id="KW-0332">GMP biosynthesis</keyword>
<evidence type="ECO:0000259" key="7">
    <source>
        <dbReference type="PROSITE" id="PS51553"/>
    </source>
</evidence>
<evidence type="ECO:0000256" key="5">
    <source>
        <dbReference type="ARBA" id="ARBA00022840"/>
    </source>
</evidence>
<evidence type="ECO:0000313" key="9">
    <source>
        <dbReference type="Proteomes" id="UP001234178"/>
    </source>
</evidence>
<evidence type="ECO:0000256" key="3">
    <source>
        <dbReference type="ARBA" id="ARBA00022749"/>
    </source>
</evidence>
<organism evidence="8 9">
    <name type="scientific">Daphnia magna</name>
    <dbReference type="NCBI Taxonomy" id="35525"/>
    <lineage>
        <taxon>Eukaryota</taxon>
        <taxon>Metazoa</taxon>
        <taxon>Ecdysozoa</taxon>
        <taxon>Arthropoda</taxon>
        <taxon>Crustacea</taxon>
        <taxon>Branchiopoda</taxon>
        <taxon>Diplostraca</taxon>
        <taxon>Cladocera</taxon>
        <taxon>Anomopoda</taxon>
        <taxon>Daphniidae</taxon>
        <taxon>Daphnia</taxon>
    </lineage>
</organism>
<reference evidence="8 9" key="1">
    <citation type="journal article" date="2023" name="Nucleic Acids Res.">
        <title>The hologenome of Daphnia magna reveals possible DNA methylation and microbiome-mediated evolution of the host genome.</title>
        <authorList>
            <person name="Chaturvedi A."/>
            <person name="Li X."/>
            <person name="Dhandapani V."/>
            <person name="Marshall H."/>
            <person name="Kissane S."/>
            <person name="Cuenca-Cambronero M."/>
            <person name="Asole G."/>
            <person name="Calvet F."/>
            <person name="Ruiz-Romero M."/>
            <person name="Marangio P."/>
            <person name="Guigo R."/>
            <person name="Rago D."/>
            <person name="Mirbahai L."/>
            <person name="Eastwood N."/>
            <person name="Colbourne J.K."/>
            <person name="Zhou J."/>
            <person name="Mallon E."/>
            <person name="Orsini L."/>
        </authorList>
    </citation>
    <scope>NUCLEOTIDE SEQUENCE [LARGE SCALE GENOMIC DNA]</scope>
    <source>
        <strain evidence="8">LRV0_1</strain>
    </source>
</reference>
<proteinExistence type="predicted"/>
<dbReference type="Proteomes" id="UP001234178">
    <property type="component" value="Unassembled WGS sequence"/>
</dbReference>
<comment type="caution">
    <text evidence="6">Lacks conserved residue(s) required for the propagation of feature annotation.</text>
</comment>
<evidence type="ECO:0000256" key="6">
    <source>
        <dbReference type="PROSITE-ProRule" id="PRU00886"/>
    </source>
</evidence>
<evidence type="ECO:0000256" key="2">
    <source>
        <dbReference type="ARBA" id="ARBA00022741"/>
    </source>
</evidence>
<keyword evidence="2 6" id="KW-0547">Nucleotide-binding</keyword>
<feature type="domain" description="GMPS ATP-PPase" evidence="7">
    <location>
        <begin position="1"/>
        <end position="132"/>
    </location>
</feature>
<dbReference type="InterPro" id="IPR014729">
    <property type="entry name" value="Rossmann-like_a/b/a_fold"/>
</dbReference>
<comment type="caution">
    <text evidence="8">The sequence shown here is derived from an EMBL/GenBank/DDBJ whole genome shotgun (WGS) entry which is preliminary data.</text>
</comment>